<accession>A0A812W8N6</accession>
<keyword evidence="2" id="KW-1185">Reference proteome</keyword>
<dbReference type="PANTHER" id="PTHR13547:SF1">
    <property type="entry name" value="MITOCHONDRIAL RIBONUCLEASE P CATALYTIC SUBUNIT"/>
    <property type="match status" value="1"/>
</dbReference>
<dbReference type="Gene3D" id="3.40.50.11980">
    <property type="match status" value="1"/>
</dbReference>
<name>A0A812W8N6_SYMPI</name>
<evidence type="ECO:0000313" key="1">
    <source>
        <dbReference type="EMBL" id="CAE7667208.1"/>
    </source>
</evidence>
<feature type="non-terminal residue" evidence="1">
    <location>
        <position position="498"/>
    </location>
</feature>
<dbReference type="AlphaFoldDB" id="A0A812W8N6"/>
<dbReference type="PANTHER" id="PTHR13547">
    <property type="match status" value="1"/>
</dbReference>
<gene>
    <name evidence="1" type="ORF">SPIL2461_LOCUS18289</name>
</gene>
<reference evidence="1" key="1">
    <citation type="submission" date="2021-02" db="EMBL/GenBank/DDBJ databases">
        <authorList>
            <person name="Dougan E. K."/>
            <person name="Rhodes N."/>
            <person name="Thang M."/>
            <person name="Chan C."/>
        </authorList>
    </citation>
    <scope>NUCLEOTIDE SEQUENCE</scope>
</reference>
<dbReference type="OrthoDB" id="427581at2759"/>
<organism evidence="1 2">
    <name type="scientific">Symbiodinium pilosum</name>
    <name type="common">Dinoflagellate</name>
    <dbReference type="NCBI Taxonomy" id="2952"/>
    <lineage>
        <taxon>Eukaryota</taxon>
        <taxon>Sar</taxon>
        <taxon>Alveolata</taxon>
        <taxon>Dinophyceae</taxon>
        <taxon>Suessiales</taxon>
        <taxon>Symbiodiniaceae</taxon>
        <taxon>Symbiodinium</taxon>
    </lineage>
</organism>
<sequence>PTQNVLCNVLQGILPEQEQSQTFIQQLQWSTKELRRHQAELQLRVENALAEGSISQAIQSVRDALLSGWPLRALEQPLQRILRASKQKQAEECLQLCLQIFTTFPEFCGEATFSSLVALLVDSGKLGTAEEVLQHAAATSRMKMRTAQPLLEALAEDKDLNGLQRLFFDVVHPMVKCQQAHLNGNSVETLLRGFGTMPSMQQEVLTLLSATALELPSKCLEAIHDGLRKSQEEHELHVSFVLQPCGTHTLQRLTAALQDAGGGVPASCLVDGPNIGYRGAVQRRQHAEGKREGARGKNFTKAHDVVVENLHAAYFRHDQIEAVMLHLREKGEAPLLVMPERYVFGVNGSAMTTDVAPRKPLNPTVQSWLSGKALFVVPDDVPDDAVWIFASLTPNARDQKRYVVTRDKAMNHRASIWNIRVENGPCADLELERSFRRWSALHLRWYAMSWQHCDHSQGVNVRIDESQPPSLEMQQHDGSWYIPEANGSRWLRIFHAEP</sequence>
<feature type="non-terminal residue" evidence="1">
    <location>
        <position position="1"/>
    </location>
</feature>
<dbReference type="EMBL" id="CAJNIZ010043738">
    <property type="protein sequence ID" value="CAE7667208.1"/>
    <property type="molecule type" value="Genomic_DNA"/>
</dbReference>
<proteinExistence type="predicted"/>
<dbReference type="GO" id="GO:0004526">
    <property type="term" value="F:ribonuclease P activity"/>
    <property type="evidence" value="ECO:0007669"/>
    <property type="project" value="TreeGrafter"/>
</dbReference>
<dbReference type="GO" id="GO:0001682">
    <property type="term" value="P:tRNA 5'-leader removal"/>
    <property type="evidence" value="ECO:0007669"/>
    <property type="project" value="TreeGrafter"/>
</dbReference>
<comment type="caution">
    <text evidence="1">The sequence shown here is derived from an EMBL/GenBank/DDBJ whole genome shotgun (WGS) entry which is preliminary data.</text>
</comment>
<protein>
    <submittedName>
        <fullName evidence="1">Uncharacterized protein</fullName>
    </submittedName>
</protein>
<dbReference type="Proteomes" id="UP000649617">
    <property type="component" value="Unassembled WGS sequence"/>
</dbReference>
<evidence type="ECO:0000313" key="2">
    <source>
        <dbReference type="Proteomes" id="UP000649617"/>
    </source>
</evidence>